<accession>A0A1H8W3J6</accession>
<name>A0A1H8W3J6_9EURY</name>
<dbReference type="Pfam" id="PF03703">
    <property type="entry name" value="bPH_2"/>
    <property type="match status" value="1"/>
</dbReference>
<keyword evidence="1" id="KW-0812">Transmembrane</keyword>
<evidence type="ECO:0000256" key="1">
    <source>
        <dbReference type="SAM" id="Phobius"/>
    </source>
</evidence>
<keyword evidence="1" id="KW-0472">Membrane</keyword>
<protein>
    <submittedName>
        <fullName evidence="3">PH domain-containing protein</fullName>
    </submittedName>
</protein>
<keyword evidence="4" id="KW-1185">Reference proteome</keyword>
<keyword evidence="1" id="KW-1133">Transmembrane helix</keyword>
<feature type="transmembrane region" description="Helical" evidence="1">
    <location>
        <begin position="58"/>
        <end position="77"/>
    </location>
</feature>
<dbReference type="Proteomes" id="UP000198775">
    <property type="component" value="Unassembled WGS sequence"/>
</dbReference>
<dbReference type="AlphaFoldDB" id="A0A1H8W3J6"/>
<evidence type="ECO:0000259" key="2">
    <source>
        <dbReference type="Pfam" id="PF03703"/>
    </source>
</evidence>
<feature type="domain" description="YdbS-like PH" evidence="2">
    <location>
        <begin position="83"/>
        <end position="150"/>
    </location>
</feature>
<evidence type="ECO:0000313" key="4">
    <source>
        <dbReference type="Proteomes" id="UP000198775"/>
    </source>
</evidence>
<organism evidence="3 4">
    <name type="scientific">Halorientalis persicus</name>
    <dbReference type="NCBI Taxonomy" id="1367881"/>
    <lineage>
        <taxon>Archaea</taxon>
        <taxon>Methanobacteriati</taxon>
        <taxon>Methanobacteriota</taxon>
        <taxon>Stenosarchaea group</taxon>
        <taxon>Halobacteria</taxon>
        <taxon>Halobacteriales</taxon>
        <taxon>Haloarculaceae</taxon>
        <taxon>Halorientalis</taxon>
    </lineage>
</organism>
<proteinExistence type="predicted"/>
<dbReference type="RefSeq" id="WP_092664430.1">
    <property type="nucleotide sequence ID" value="NZ_FOCX01000047.1"/>
</dbReference>
<reference evidence="4" key="1">
    <citation type="submission" date="2016-10" db="EMBL/GenBank/DDBJ databases">
        <authorList>
            <person name="Varghese N."/>
            <person name="Submissions S."/>
        </authorList>
    </citation>
    <scope>NUCLEOTIDE SEQUENCE [LARGE SCALE GENOMIC DNA]</scope>
    <source>
        <strain evidence="4">IBRC-M 10043</strain>
    </source>
</reference>
<evidence type="ECO:0000313" key="3">
    <source>
        <dbReference type="EMBL" id="SEP22222.1"/>
    </source>
</evidence>
<dbReference type="EMBL" id="FOCX01000047">
    <property type="protein sequence ID" value="SEP22222.1"/>
    <property type="molecule type" value="Genomic_DNA"/>
</dbReference>
<gene>
    <name evidence="3" type="ORF">SAMN05216388_104710</name>
</gene>
<sequence>MPPDWIEKRTSPSEEVRYLEHPSILMLAEPLAVMAGTETATTIVFLRWEIGSWSLGGYPLWPLGPILILCTIGIVIIREIQRRATVYAVTDDTVFKKSEIYAHDIQTLPASDVDTVESSRTVFQRLFETGSIDVMTAGTDSVEQRWEYVPWPEEAASAIQDARREPSSTSEPVRV</sequence>
<dbReference type="InterPro" id="IPR005182">
    <property type="entry name" value="YdbS-like_PH"/>
</dbReference>